<dbReference type="PANTHER" id="PTHR20858">
    <property type="entry name" value="PHOSPHOMETHYLPYRIMIDINE KINASE"/>
    <property type="match status" value="1"/>
</dbReference>
<dbReference type="PANTHER" id="PTHR20858:SF17">
    <property type="entry name" value="HYDROXYMETHYLPYRIMIDINE_PHOSPHOMETHYLPYRIMIDINE KINASE THI20-RELATED"/>
    <property type="match status" value="1"/>
</dbReference>
<evidence type="ECO:0000256" key="6">
    <source>
        <dbReference type="ARBA" id="ARBA00022840"/>
    </source>
</evidence>
<evidence type="ECO:0000256" key="4">
    <source>
        <dbReference type="ARBA" id="ARBA00022741"/>
    </source>
</evidence>
<keyword evidence="6" id="KW-0067">ATP-binding</keyword>
<dbReference type="GO" id="GO:0008972">
    <property type="term" value="F:phosphomethylpyrimidine kinase activity"/>
    <property type="evidence" value="ECO:0007669"/>
    <property type="project" value="InterPro"/>
</dbReference>
<dbReference type="Gene3D" id="3.40.1190.20">
    <property type="match status" value="1"/>
</dbReference>
<dbReference type="FunFam" id="3.40.1190.20:FF:000003">
    <property type="entry name" value="Phosphomethylpyrimidine kinase ThiD"/>
    <property type="match status" value="1"/>
</dbReference>
<dbReference type="GO" id="GO:0008902">
    <property type="term" value="F:hydroxymethylpyrimidine kinase activity"/>
    <property type="evidence" value="ECO:0007669"/>
    <property type="project" value="UniProtKB-EC"/>
</dbReference>
<evidence type="ECO:0000313" key="8">
    <source>
        <dbReference type="EMBL" id="ALJ59108.1"/>
    </source>
</evidence>
<organism evidence="8 9">
    <name type="scientific">Bacteroides cellulosilyticus</name>
    <dbReference type="NCBI Taxonomy" id="246787"/>
    <lineage>
        <taxon>Bacteria</taxon>
        <taxon>Pseudomonadati</taxon>
        <taxon>Bacteroidota</taxon>
        <taxon>Bacteroidia</taxon>
        <taxon>Bacteroidales</taxon>
        <taxon>Bacteroidaceae</taxon>
        <taxon>Bacteroides</taxon>
    </lineage>
</organism>
<accession>A0A0P0GGI7</accession>
<keyword evidence="5 8" id="KW-0418">Kinase</keyword>
<dbReference type="SUPFAM" id="SSF53613">
    <property type="entry name" value="Ribokinase-like"/>
    <property type="match status" value="1"/>
</dbReference>
<feature type="domain" description="Pyridoxamine kinase/Phosphomethylpyrimidine kinase" evidence="7">
    <location>
        <begin position="14"/>
        <end position="259"/>
    </location>
</feature>
<dbReference type="KEGG" id="bcel:BcellWH2_01855"/>
<dbReference type="EMBL" id="CP012801">
    <property type="protein sequence ID" value="ALJ59108.1"/>
    <property type="molecule type" value="Genomic_DNA"/>
</dbReference>
<name>A0A0P0GGI7_9BACE</name>
<comment type="pathway">
    <text evidence="1">Cofactor biosynthesis; thiamine diphosphate biosynthesis.</text>
</comment>
<sequence>MDKKAIVLSVAGSDSSGGAGIQADIKAISALGGYAATAITAITVQNTLGVQAVHPVVAELVGQQMQAVMEDLQPDAIKIGMTGNVEIIYEIVRILRRYSPRKVVFDPVMVSTSGHSLMTDEALEAIRTKLIPKVTLVTPNLHETEVLLQQPVQTIDEMEDAACRLFEKYHCAFLIKGGHLTGHEMCDVLYDGKELNIFGGRRIHSANLHGTGCTLSSAIATFLAQGSSLYEAVEQAKEYISCAIEAGKNLRIGQGNGPLWHFPFPTPPVNEG</sequence>
<dbReference type="NCBIfam" id="TIGR00097">
    <property type="entry name" value="HMP-P_kinase"/>
    <property type="match status" value="1"/>
</dbReference>
<dbReference type="GO" id="GO:0009228">
    <property type="term" value="P:thiamine biosynthetic process"/>
    <property type="evidence" value="ECO:0007669"/>
    <property type="project" value="InterPro"/>
</dbReference>
<dbReference type="PATRIC" id="fig|246787.4.peg.1914"/>
<dbReference type="InterPro" id="IPR029056">
    <property type="entry name" value="Ribokinase-like"/>
</dbReference>
<evidence type="ECO:0000256" key="3">
    <source>
        <dbReference type="ARBA" id="ARBA00022679"/>
    </source>
</evidence>
<dbReference type="Proteomes" id="UP000061809">
    <property type="component" value="Chromosome"/>
</dbReference>
<evidence type="ECO:0000259" key="7">
    <source>
        <dbReference type="Pfam" id="PF08543"/>
    </source>
</evidence>
<evidence type="ECO:0000256" key="1">
    <source>
        <dbReference type="ARBA" id="ARBA00004948"/>
    </source>
</evidence>
<reference evidence="8 9" key="1">
    <citation type="journal article" date="2015" name="Science">
        <title>Genetic determinants of in vivo fitness and diet responsiveness in multiple human gut Bacteroides.</title>
        <authorList>
            <person name="Wu M."/>
            <person name="McNulty N.P."/>
            <person name="Rodionov D.A."/>
            <person name="Khoroshkin M.S."/>
            <person name="Griffin N.W."/>
            <person name="Cheng J."/>
            <person name="Latreille P."/>
            <person name="Kerstetter R.A."/>
            <person name="Terrapon N."/>
            <person name="Henrissat B."/>
            <person name="Osterman A.L."/>
            <person name="Gordon J.I."/>
        </authorList>
    </citation>
    <scope>NUCLEOTIDE SEQUENCE [LARGE SCALE GENOMIC DNA]</scope>
    <source>
        <strain evidence="8 9">WH2</strain>
    </source>
</reference>
<protein>
    <recommendedName>
        <fullName evidence="2">hydroxymethylpyrimidine kinase</fullName>
        <ecNumber evidence="2">2.7.1.49</ecNumber>
    </recommendedName>
</protein>
<proteinExistence type="predicted"/>
<evidence type="ECO:0000313" key="9">
    <source>
        <dbReference type="Proteomes" id="UP000061809"/>
    </source>
</evidence>
<dbReference type="GO" id="GO:0005829">
    <property type="term" value="C:cytosol"/>
    <property type="evidence" value="ECO:0007669"/>
    <property type="project" value="TreeGrafter"/>
</dbReference>
<dbReference type="AlphaFoldDB" id="A0A0P0GGI7"/>
<dbReference type="GO" id="GO:0005524">
    <property type="term" value="F:ATP binding"/>
    <property type="evidence" value="ECO:0007669"/>
    <property type="project" value="UniProtKB-KW"/>
</dbReference>
<gene>
    <name evidence="8" type="primary">thiD</name>
    <name evidence="8" type="ORF">BcellWH2_01855</name>
</gene>
<dbReference type="InterPro" id="IPR013749">
    <property type="entry name" value="PM/HMP-P_kinase-1"/>
</dbReference>
<dbReference type="RefSeq" id="WP_029427754.1">
    <property type="nucleotide sequence ID" value="NZ_CP012801.1"/>
</dbReference>
<dbReference type="EC" id="2.7.1.49" evidence="2"/>
<dbReference type="CDD" id="cd01169">
    <property type="entry name" value="HMPP_kinase"/>
    <property type="match status" value="1"/>
</dbReference>
<evidence type="ECO:0000256" key="2">
    <source>
        <dbReference type="ARBA" id="ARBA00012135"/>
    </source>
</evidence>
<dbReference type="InterPro" id="IPR004399">
    <property type="entry name" value="HMP/HMP-P_kinase_dom"/>
</dbReference>
<evidence type="ECO:0000256" key="5">
    <source>
        <dbReference type="ARBA" id="ARBA00022777"/>
    </source>
</evidence>
<dbReference type="Pfam" id="PF08543">
    <property type="entry name" value="Phos_pyr_kin"/>
    <property type="match status" value="1"/>
</dbReference>
<keyword evidence="4" id="KW-0547">Nucleotide-binding</keyword>
<keyword evidence="3 8" id="KW-0808">Transferase</keyword>